<gene>
    <name evidence="8" type="ORF">IT774_15670</name>
</gene>
<sequence>MSFKTRLILLVGALLLLSLSLNSYVSYSITSENIRSAVEENAKKGLATKLSLVKDEVSMYFEFIAKQLITMASDEDTVSALQEFDNAFTIYPNELASQPNDLQTQLTSYYSEQFNQEYQRKNQVGANVGSLMGELSQTTNLLQYAFISNSDYPLGEKFRQFSVNDGSTYSRVHSQLHGKFQSFLEAFGYYDIFLVNSNGDIVYSVFKELDFATNIRDGVYAGSGIGETFRAAMRLPEGEVYLSTFKSYLPSYDAPASFIATPMFKEGRRVGALIYQMPIDKINEIMTHSQSWEDKGFGESGETYIVSSDNTLVNESRFFVEDKAGYYAALTQASVSYIDDIKSKNTSIGIQTVDSPGVRTALAGQKGFDVFNDYRNVAVLSAFEPLNINNVSWAILAEVDVEEAYRSANTLESSLVATSIGSAGILVAVSVGVLIMVLNIAFRPLTQVSDAFEQLNSKDADLSVTLKTSKVKEFDKIVVGFNAFIGQVRDIISNVKQCSEVVASASTQLSATTVEVSQTAKLQETQANNVTEALNQFNEALGEVSQTSVTAASNTRLVRESTSENKARSGAAAENIGRLVAEVTQSSETLEKLRNEVKNIDDVLQVISNIADQTNLLALNAAIEAARAGEHGRGFAVVADEVRQLASHTQKSTIEIQKQTEQLKLVANASVQSMERASASAQDGIQLVETVSESFVGLSDKIDQLESINETVAAANEEQTHTCQDINANIKVVSSSALGLSQACDEIAAASESLSQISSELQSQVEKFKTG</sequence>
<dbReference type="KEGG" id="smaa:IT774_15670"/>
<comment type="similarity">
    <text evidence="3">Belongs to the methyl-accepting chemotaxis (MCP) protein family.</text>
</comment>
<evidence type="ECO:0000259" key="6">
    <source>
        <dbReference type="PROSITE" id="PS50111"/>
    </source>
</evidence>
<comment type="subcellular location">
    <subcellularLocation>
        <location evidence="1">Membrane</location>
    </subcellularLocation>
</comment>
<reference evidence="8 9" key="1">
    <citation type="submission" date="2020-11" db="EMBL/GenBank/DDBJ databases">
        <title>Complete genome sequence for Salinimonas sp. strain G2-b.</title>
        <authorList>
            <person name="Park S.-J."/>
        </authorList>
    </citation>
    <scope>NUCLEOTIDE SEQUENCE [LARGE SCALE GENOMIC DNA]</scope>
    <source>
        <strain evidence="8 9">G2-b</strain>
    </source>
</reference>
<keyword evidence="2 4" id="KW-0807">Transducer</keyword>
<dbReference type="GO" id="GO:0016020">
    <property type="term" value="C:membrane"/>
    <property type="evidence" value="ECO:0007669"/>
    <property type="project" value="UniProtKB-SubCell"/>
</dbReference>
<dbReference type="CDD" id="cd11386">
    <property type="entry name" value="MCP_signal"/>
    <property type="match status" value="1"/>
</dbReference>
<dbReference type="Proteomes" id="UP000595095">
    <property type="component" value="Chromosome"/>
</dbReference>
<dbReference type="InterPro" id="IPR003660">
    <property type="entry name" value="HAMP_dom"/>
</dbReference>
<feature type="domain" description="Methyl-accepting transducer" evidence="6">
    <location>
        <begin position="498"/>
        <end position="734"/>
    </location>
</feature>
<dbReference type="InterPro" id="IPR004089">
    <property type="entry name" value="MCPsignal_dom"/>
</dbReference>
<feature type="domain" description="HAMP" evidence="7">
    <location>
        <begin position="439"/>
        <end position="493"/>
    </location>
</feature>
<accession>A0A7S9HCR1</accession>
<evidence type="ECO:0000256" key="4">
    <source>
        <dbReference type="PROSITE-ProRule" id="PRU00284"/>
    </source>
</evidence>
<evidence type="ECO:0000256" key="5">
    <source>
        <dbReference type="SAM" id="Coils"/>
    </source>
</evidence>
<dbReference type="Gene3D" id="3.30.450.20">
    <property type="entry name" value="PAS domain"/>
    <property type="match status" value="1"/>
</dbReference>
<dbReference type="Pfam" id="PF00015">
    <property type="entry name" value="MCPsignal"/>
    <property type="match status" value="1"/>
</dbReference>
<dbReference type="SUPFAM" id="SSF58104">
    <property type="entry name" value="Methyl-accepting chemotaxis protein (MCP) signaling domain"/>
    <property type="match status" value="1"/>
</dbReference>
<dbReference type="EMBL" id="CP064795">
    <property type="protein sequence ID" value="QPG05511.1"/>
    <property type="molecule type" value="Genomic_DNA"/>
</dbReference>
<protein>
    <submittedName>
        <fullName evidence="8">Methyl-accepting chemotaxis protein</fullName>
    </submittedName>
</protein>
<dbReference type="Gene3D" id="1.10.287.950">
    <property type="entry name" value="Methyl-accepting chemotaxis protein"/>
    <property type="match status" value="1"/>
</dbReference>
<organism evidence="8 9">
    <name type="scientific">Salinimonas marina</name>
    <dbReference type="NCBI Taxonomy" id="2785918"/>
    <lineage>
        <taxon>Bacteria</taxon>
        <taxon>Pseudomonadati</taxon>
        <taxon>Pseudomonadota</taxon>
        <taxon>Gammaproteobacteria</taxon>
        <taxon>Alteromonadales</taxon>
        <taxon>Alteromonadaceae</taxon>
        <taxon>Alteromonas/Salinimonas group</taxon>
        <taxon>Salinimonas</taxon>
    </lineage>
</organism>
<dbReference type="GO" id="GO:0006935">
    <property type="term" value="P:chemotaxis"/>
    <property type="evidence" value="ECO:0007669"/>
    <property type="project" value="UniProtKB-ARBA"/>
</dbReference>
<dbReference type="RefSeq" id="WP_195810598.1">
    <property type="nucleotide sequence ID" value="NZ_CP064795.1"/>
</dbReference>
<dbReference type="PANTHER" id="PTHR32089">
    <property type="entry name" value="METHYL-ACCEPTING CHEMOTAXIS PROTEIN MCPB"/>
    <property type="match status" value="1"/>
</dbReference>
<evidence type="ECO:0000256" key="2">
    <source>
        <dbReference type="ARBA" id="ARBA00023224"/>
    </source>
</evidence>
<proteinExistence type="inferred from homology"/>
<name>A0A7S9HCR1_9ALTE</name>
<evidence type="ECO:0000256" key="3">
    <source>
        <dbReference type="ARBA" id="ARBA00029447"/>
    </source>
</evidence>
<dbReference type="AlphaFoldDB" id="A0A7S9HCR1"/>
<evidence type="ECO:0000313" key="9">
    <source>
        <dbReference type="Proteomes" id="UP000595095"/>
    </source>
</evidence>
<dbReference type="SMART" id="SM00283">
    <property type="entry name" value="MA"/>
    <property type="match status" value="1"/>
</dbReference>
<feature type="coiled-coil region" evidence="5">
    <location>
        <begin position="576"/>
        <end position="610"/>
    </location>
</feature>
<dbReference type="PROSITE" id="PS50111">
    <property type="entry name" value="CHEMOTAXIS_TRANSDUC_2"/>
    <property type="match status" value="1"/>
</dbReference>
<evidence type="ECO:0000313" key="8">
    <source>
        <dbReference type="EMBL" id="QPG05511.1"/>
    </source>
</evidence>
<dbReference type="PROSITE" id="PS50885">
    <property type="entry name" value="HAMP"/>
    <property type="match status" value="1"/>
</dbReference>
<evidence type="ECO:0000259" key="7">
    <source>
        <dbReference type="PROSITE" id="PS50885"/>
    </source>
</evidence>
<evidence type="ECO:0000256" key="1">
    <source>
        <dbReference type="ARBA" id="ARBA00004370"/>
    </source>
</evidence>
<keyword evidence="9" id="KW-1185">Reference proteome</keyword>
<dbReference type="GO" id="GO:0007165">
    <property type="term" value="P:signal transduction"/>
    <property type="evidence" value="ECO:0007669"/>
    <property type="project" value="UniProtKB-KW"/>
</dbReference>
<dbReference type="FunFam" id="1.10.287.950:FF:000001">
    <property type="entry name" value="Methyl-accepting chemotaxis sensory transducer"/>
    <property type="match status" value="1"/>
</dbReference>
<dbReference type="PANTHER" id="PTHR32089:SF112">
    <property type="entry name" value="LYSOZYME-LIKE PROTEIN-RELATED"/>
    <property type="match status" value="1"/>
</dbReference>
<keyword evidence="5" id="KW-0175">Coiled coil</keyword>